<reference evidence="28 29" key="4">
    <citation type="submission" date="2017-03" db="EMBL/GenBank/DDBJ databases">
        <authorList>
            <person name="Afonso C.L."/>
            <person name="Miller P.J."/>
            <person name="Scott M.A."/>
            <person name="Spackman E."/>
            <person name="Goraichik I."/>
            <person name="Dimitrov K.M."/>
            <person name="Suarez D.L."/>
            <person name="Swayne D.E."/>
        </authorList>
    </citation>
    <scope>NUCLEOTIDE SEQUENCE [LARGE SCALE GENOMIC DNA]</scope>
    <source>
        <strain evidence="22">6</strain>
        <strain evidence="29">6(3)</strain>
        <strain evidence="20">8</strain>
        <strain evidence="28">8(6)</strain>
        <strain evidence="21">ATCC 9175</strain>
    </source>
</reference>
<evidence type="ECO:0000313" key="25">
    <source>
        <dbReference type="Proteomes" id="UP000217720"/>
    </source>
</evidence>
<dbReference type="InterPro" id="IPR036390">
    <property type="entry name" value="WH_DNA-bd_sf"/>
</dbReference>
<dbReference type="Proteomes" id="UP000234300">
    <property type="component" value="Unassembled WGS sequence"/>
</dbReference>
<dbReference type="Proteomes" id="UP000234525">
    <property type="component" value="Unassembled WGS sequence"/>
</dbReference>
<dbReference type="PATRIC" id="fig|1703.10.peg.1148"/>
<dbReference type="InterPro" id="IPR038157">
    <property type="entry name" value="FeoA_core_dom"/>
</dbReference>
<keyword evidence="10" id="KW-0804">Transcription</keyword>
<reference evidence="24" key="2">
    <citation type="submission" date="2016-09" db="EMBL/GenBank/DDBJ databases">
        <title>Complete Genome Sequence of Brevibacterium linens SMQ-1335.</title>
        <authorList>
            <person name="de Melo A.G."/>
            <person name="Labrie S.J."/>
            <person name="Dumaresq J."/>
            <person name="Roberts R.J."/>
            <person name="Tremblay D.M."/>
            <person name="Moineau S."/>
        </authorList>
    </citation>
    <scope>NUCLEOTIDE SEQUENCE [LARGE SCALE GENOMIC DNA]</scope>
    <source>
        <strain evidence="24">SMQ-1335</strain>
    </source>
</reference>
<accession>A0A2H1KN72</accession>
<evidence type="ECO:0000313" key="19">
    <source>
        <dbReference type="EMBL" id="PCC48903.1"/>
    </source>
</evidence>
<evidence type="ECO:0000313" key="31">
    <source>
        <dbReference type="Proteomes" id="UP000282731"/>
    </source>
</evidence>
<keyword evidence="9" id="KW-0010">Activator</keyword>
<dbReference type="Proteomes" id="UP000234327">
    <property type="component" value="Unassembled WGS sequence"/>
</dbReference>
<reference evidence="30" key="5">
    <citation type="submission" date="2017-03" db="EMBL/GenBank/DDBJ databases">
        <authorList>
            <person name="Monnet C."/>
        </authorList>
    </citation>
    <scope>NUCLEOTIDE SEQUENCE [LARGE SCALE GENOMIC DNA]</scope>
    <source>
        <strain evidence="30">ATCC 9175</strain>
    </source>
</reference>
<dbReference type="GO" id="GO:0046914">
    <property type="term" value="F:transition metal ion binding"/>
    <property type="evidence" value="ECO:0007669"/>
    <property type="project" value="InterPro"/>
</dbReference>
<evidence type="ECO:0000256" key="5">
    <source>
        <dbReference type="ARBA" id="ARBA00022491"/>
    </source>
</evidence>
<evidence type="ECO:0000313" key="20">
    <source>
        <dbReference type="EMBL" id="SMY00592.1"/>
    </source>
</evidence>
<dbReference type="InterPro" id="IPR022687">
    <property type="entry name" value="HTH_DTXR"/>
</dbReference>
<comment type="subunit">
    <text evidence="3">Homodimer.</text>
</comment>
<dbReference type="Pfam" id="PF01325">
    <property type="entry name" value="Fe_dep_repress"/>
    <property type="match status" value="1"/>
</dbReference>
<reference evidence="25 26" key="3">
    <citation type="journal article" date="2017" name="Elife">
        <title>Extensive horizontal gene transfer in cheese-associated bacteria.</title>
        <authorList>
            <person name="Bonham K.S."/>
            <person name="Wolfe B.E."/>
            <person name="Dutton R.J."/>
        </authorList>
    </citation>
    <scope>NUCLEOTIDE SEQUENCE [LARGE SCALE GENOMIC DNA]</scope>
    <source>
        <strain evidence="19 25">900_6</strain>
        <strain evidence="18 27">962_8</strain>
        <strain evidence="17 26">JB5</strain>
    </source>
</reference>
<dbReference type="AlphaFoldDB" id="A0A1D7W1F1"/>
<accession>A0A1D7W1F1</accession>
<evidence type="ECO:0000256" key="8">
    <source>
        <dbReference type="ARBA" id="ARBA00023125"/>
    </source>
</evidence>
<dbReference type="Proteomes" id="UP000094793">
    <property type="component" value="Chromosome"/>
</dbReference>
<dbReference type="RefSeq" id="WP_029416765.1">
    <property type="nucleotide sequence ID" value="NZ_AAGP01000007.1"/>
</dbReference>
<evidence type="ECO:0000259" key="13">
    <source>
        <dbReference type="PROSITE" id="PS50944"/>
    </source>
</evidence>
<reference evidence="31 32" key="6">
    <citation type="submission" date="2017-12" db="EMBL/GenBank/DDBJ databases">
        <authorList>
            <person name="Levesque S."/>
        </authorList>
    </citation>
    <scope>NUCLEOTIDE SEQUENCE [LARGE SCALE GENOMIC DNA]</scope>
    <source>
        <strain evidence="15 32">SMQ-1417</strain>
        <strain evidence="16 31">SMQ-1420</strain>
    </source>
</reference>
<dbReference type="OrthoDB" id="9791355at2"/>
<evidence type="ECO:0000256" key="12">
    <source>
        <dbReference type="ARBA" id="ARBA00032593"/>
    </source>
</evidence>
<evidence type="ECO:0000313" key="22">
    <source>
        <dbReference type="EMBL" id="SMY02339.1"/>
    </source>
</evidence>
<proteinExistence type="inferred from homology"/>
<reference evidence="31 32" key="8">
    <citation type="submission" date="2019-01" db="EMBL/GenBank/DDBJ databases">
        <title>Comparative genomic analysis of Brevibacterium aurantiacum sheds light on its evolution and its adaptation to smear-ripened cheeses.</title>
        <authorList>
            <person name="Moineau S."/>
        </authorList>
    </citation>
    <scope>NUCLEOTIDE SEQUENCE [LARGE SCALE GENOMIC DNA]</scope>
    <source>
        <strain evidence="15 32">SMQ-1417</strain>
        <strain evidence="16 31">SMQ-1420</strain>
    </source>
</reference>
<dbReference type="Proteomes" id="UP000282731">
    <property type="component" value="Chromosome"/>
</dbReference>
<dbReference type="Proteomes" id="UP000217720">
    <property type="component" value="Unassembled WGS sequence"/>
</dbReference>
<keyword evidence="4" id="KW-0963">Cytoplasm</keyword>
<dbReference type="GO" id="GO:0045892">
    <property type="term" value="P:negative regulation of DNA-templated transcription"/>
    <property type="evidence" value="ECO:0007669"/>
    <property type="project" value="TreeGrafter"/>
</dbReference>
<dbReference type="Proteomes" id="UP000218377">
    <property type="component" value="Unassembled WGS sequence"/>
</dbReference>
<keyword evidence="7" id="KW-0805">Transcription regulation</keyword>
<dbReference type="Proteomes" id="UP000218620">
    <property type="component" value="Unassembled WGS sequence"/>
</dbReference>
<evidence type="ECO:0000313" key="18">
    <source>
        <dbReference type="EMBL" id="PCC41970.1"/>
    </source>
</evidence>
<evidence type="ECO:0000313" key="14">
    <source>
        <dbReference type="EMBL" id="AOP52833.1"/>
    </source>
</evidence>
<evidence type="ECO:0000256" key="9">
    <source>
        <dbReference type="ARBA" id="ARBA00023159"/>
    </source>
</evidence>
<name>A0A1D7W1F1_BREAU</name>
<dbReference type="SUPFAM" id="SSF50037">
    <property type="entry name" value="C-terminal domain of transcriptional repressors"/>
    <property type="match status" value="1"/>
</dbReference>
<evidence type="ECO:0000256" key="10">
    <source>
        <dbReference type="ARBA" id="ARBA00023163"/>
    </source>
</evidence>
<dbReference type="Proteomes" id="UP000297736">
    <property type="component" value="Unassembled WGS sequence"/>
</dbReference>
<evidence type="ECO:0000256" key="11">
    <source>
        <dbReference type="ARBA" id="ARBA00023211"/>
    </source>
</evidence>
<dbReference type="SUPFAM" id="SSF47979">
    <property type="entry name" value="Iron-dependent repressor protein, dimerization domain"/>
    <property type="match status" value="1"/>
</dbReference>
<dbReference type="EMBL" id="FXZI01000011">
    <property type="protein sequence ID" value="SMY00592.1"/>
    <property type="molecule type" value="Genomic_DNA"/>
</dbReference>
<evidence type="ECO:0000256" key="7">
    <source>
        <dbReference type="ARBA" id="ARBA00023015"/>
    </source>
</evidence>
<evidence type="ECO:0000256" key="1">
    <source>
        <dbReference type="ARBA" id="ARBA00004496"/>
    </source>
</evidence>
<dbReference type="SMART" id="SM00529">
    <property type="entry name" value="HTH_DTXR"/>
    <property type="match status" value="1"/>
</dbReference>
<dbReference type="eggNOG" id="COG1321">
    <property type="taxonomic scope" value="Bacteria"/>
</dbReference>
<dbReference type="GO" id="GO:0003700">
    <property type="term" value="F:DNA-binding transcription factor activity"/>
    <property type="evidence" value="ECO:0007669"/>
    <property type="project" value="InterPro"/>
</dbReference>
<evidence type="ECO:0000256" key="2">
    <source>
        <dbReference type="ARBA" id="ARBA00007871"/>
    </source>
</evidence>
<dbReference type="Gene3D" id="1.10.60.10">
    <property type="entry name" value="Iron dependent repressor, metal binding and dimerisation domain"/>
    <property type="match status" value="1"/>
</dbReference>
<keyword evidence="6" id="KW-0408">Iron</keyword>
<evidence type="ECO:0000313" key="24">
    <source>
        <dbReference type="Proteomes" id="UP000094793"/>
    </source>
</evidence>
<evidence type="ECO:0000313" key="27">
    <source>
        <dbReference type="Proteomes" id="UP000218620"/>
    </source>
</evidence>
<dbReference type="InterPro" id="IPR050536">
    <property type="entry name" value="DtxR_MntR_Metal-Reg"/>
</dbReference>
<reference evidence="14" key="1">
    <citation type="submission" date="2016-09" db="EMBL/GenBank/DDBJ databases">
        <title>Complete Genome Sequence of Brevibacterium aurantiacum SMQ-1335.</title>
        <authorList>
            <person name="de Melo A.G."/>
            <person name="Labrie S.J."/>
            <person name="Dumaresq J."/>
            <person name="Roberts R.J."/>
            <person name="Tremblay D.M."/>
            <person name="Moineau S."/>
        </authorList>
    </citation>
    <scope>NUCLEOTIDE SEQUENCE</scope>
    <source>
        <strain evidence="14">SMQ-1335</strain>
    </source>
</reference>
<keyword evidence="5" id="KW-0678">Repressor</keyword>
<dbReference type="EMBL" id="RHFF01000035">
    <property type="protein sequence ID" value="TGD36440.1"/>
    <property type="molecule type" value="Genomic_DNA"/>
</dbReference>
<evidence type="ECO:0000313" key="29">
    <source>
        <dbReference type="Proteomes" id="UP000234327"/>
    </source>
</evidence>
<dbReference type="InterPro" id="IPR036388">
    <property type="entry name" value="WH-like_DNA-bd_sf"/>
</dbReference>
<evidence type="ECO:0000313" key="33">
    <source>
        <dbReference type="Proteomes" id="UP000297736"/>
    </source>
</evidence>
<dbReference type="Pfam" id="PF04023">
    <property type="entry name" value="FeoA"/>
    <property type="match status" value="1"/>
</dbReference>
<dbReference type="EMBL" id="FXZB01000042">
    <property type="protein sequence ID" value="SMY01196.1"/>
    <property type="molecule type" value="Genomic_DNA"/>
</dbReference>
<dbReference type="Gene3D" id="1.10.10.10">
    <property type="entry name" value="Winged helix-like DNA-binding domain superfamily/Winged helix DNA-binding domain"/>
    <property type="match status" value="1"/>
</dbReference>
<accession>A0A2A3X681</accession>
<dbReference type="CDD" id="cd00090">
    <property type="entry name" value="HTH_ARSR"/>
    <property type="match status" value="1"/>
</dbReference>
<comment type="similarity">
    <text evidence="2">Belongs to the DtxR/MntR family.</text>
</comment>
<keyword evidence="8" id="KW-0238">DNA-binding</keyword>
<dbReference type="InterPro" id="IPR036421">
    <property type="entry name" value="Fe_dep_repressor_sf"/>
</dbReference>
<dbReference type="InterPro" id="IPR001367">
    <property type="entry name" value="Fe_dep_repressor"/>
</dbReference>
<protein>
    <recommendedName>
        <fullName evidence="12">Manganese transport regulator</fullName>
    </recommendedName>
</protein>
<comment type="subcellular location">
    <subcellularLocation>
        <location evidence="1">Cytoplasm</location>
    </subcellularLocation>
</comment>
<evidence type="ECO:0000313" key="26">
    <source>
        <dbReference type="Proteomes" id="UP000218377"/>
    </source>
</evidence>
<evidence type="ECO:0000256" key="4">
    <source>
        <dbReference type="ARBA" id="ARBA00022490"/>
    </source>
</evidence>
<evidence type="ECO:0000313" key="16">
    <source>
        <dbReference type="EMBL" id="AZT96560.1"/>
    </source>
</evidence>
<organism evidence="14 24">
    <name type="scientific">Brevibacterium aurantiacum</name>
    <dbReference type="NCBI Taxonomy" id="273384"/>
    <lineage>
        <taxon>Bacteria</taxon>
        <taxon>Bacillati</taxon>
        <taxon>Actinomycetota</taxon>
        <taxon>Actinomycetes</taxon>
        <taxon>Micrococcales</taxon>
        <taxon>Brevibacteriaceae</taxon>
        <taxon>Brevibacterium</taxon>
    </lineage>
</organism>
<evidence type="ECO:0000313" key="28">
    <source>
        <dbReference type="Proteomes" id="UP000234300"/>
    </source>
</evidence>
<dbReference type="GeneID" id="60905516"/>
<dbReference type="GO" id="GO:0005737">
    <property type="term" value="C:cytoplasm"/>
    <property type="evidence" value="ECO:0007669"/>
    <property type="project" value="UniProtKB-SubCell"/>
</dbReference>
<dbReference type="Proteomes" id="UP000283000">
    <property type="component" value="Chromosome"/>
</dbReference>
<dbReference type="InterPro" id="IPR007167">
    <property type="entry name" value="Fe-transptr_FeoA-like"/>
</dbReference>
<dbReference type="PANTHER" id="PTHR33238:SF11">
    <property type="entry name" value="TRANSCRIPTIONAL REGULATOR MNTR"/>
    <property type="match status" value="1"/>
</dbReference>
<dbReference type="GO" id="GO:0003677">
    <property type="term" value="F:DNA binding"/>
    <property type="evidence" value="ECO:0007669"/>
    <property type="project" value="UniProtKB-KW"/>
</dbReference>
<dbReference type="Gene3D" id="2.30.30.90">
    <property type="match status" value="1"/>
</dbReference>
<dbReference type="PANTHER" id="PTHR33238">
    <property type="entry name" value="IRON (METAL) DEPENDENT REPRESSOR, DTXR FAMILY"/>
    <property type="match status" value="1"/>
</dbReference>
<gene>
    <name evidence="21" type="ORF">BAUR9175_03672</name>
    <name evidence="22" type="ORF">BAURA63_03642</name>
    <name evidence="20" type="ORF">BAURA86_02972</name>
    <name evidence="14" type="ORF">BLSMQ_1121</name>
    <name evidence="19" type="ORF">CIK62_16120</name>
    <name evidence="18" type="ORF">CIK65_14770</name>
    <name evidence="17" type="ORF">CIK79_13455</name>
    <name evidence="15" type="ORF">CXR23_05755</name>
    <name evidence="16" type="ORF">CXR27_05705</name>
    <name evidence="23" type="ORF">EB834_19740</name>
</gene>
<feature type="domain" description="HTH dtxR-type" evidence="13">
    <location>
        <begin position="6"/>
        <end position="68"/>
    </location>
</feature>
<dbReference type="EMBL" id="NRGX01000001">
    <property type="protein sequence ID" value="PCC19206.1"/>
    <property type="molecule type" value="Genomic_DNA"/>
</dbReference>
<keyword evidence="11" id="KW-0464">Manganese</keyword>
<evidence type="ECO:0000313" key="30">
    <source>
        <dbReference type="Proteomes" id="UP000234525"/>
    </source>
</evidence>
<evidence type="ECO:0000313" key="32">
    <source>
        <dbReference type="Proteomes" id="UP000283000"/>
    </source>
</evidence>
<keyword evidence="30" id="KW-1185">Reference proteome</keyword>
<dbReference type="GO" id="GO:0046983">
    <property type="term" value="F:protein dimerization activity"/>
    <property type="evidence" value="ECO:0007669"/>
    <property type="project" value="InterPro"/>
</dbReference>
<dbReference type="FunFam" id="1.10.60.10:FF:000004">
    <property type="entry name" value="DtxR family transcriptional regulator"/>
    <property type="match status" value="1"/>
</dbReference>
<dbReference type="InterPro" id="IPR022689">
    <property type="entry name" value="Iron_dep_repressor"/>
</dbReference>
<sequence>MSVTELSDSAQNYLKALWSLGEWSDAPVTTTALAQKVGVRQSTTSDAIRKLSDEGLVAHTPYGSIALTAQGRVYALAMVRRHRLIETFLVEVLGYTWDQVHNEAETLEHAVSDFMVDRIAEHLDHPDRDPHGDPIPAADGTIDRPAAIPLTHVGTGSRVRVERISDSDPNLLQFLAEYGIHVGSYFSTEAGPPFSDSIVIHLEGGNGAGVTLGRTASDAMWVSPCSAA</sequence>
<dbReference type="InterPro" id="IPR008988">
    <property type="entry name" value="Transcriptional_repressor_C"/>
</dbReference>
<reference evidence="23 33" key="7">
    <citation type="submission" date="2018-10" db="EMBL/GenBank/DDBJ databases">
        <title>Brevibacterium genomes from Austrain hard cheese rinds.</title>
        <authorList>
            <person name="Anast J.M."/>
            <person name="Dzieciol M."/>
            <person name="Schultz D.L."/>
            <person name="Mann E."/>
            <person name="Wagner M."/>
            <person name="Schmitz-Esser S."/>
        </authorList>
    </citation>
    <scope>NUCLEOTIDE SEQUENCE [LARGE SCALE GENOMIC DNA]</scope>
    <source>
        <strain evidence="23 33">L261</strain>
    </source>
</reference>
<dbReference type="EMBL" id="FXYZ01000032">
    <property type="protein sequence ID" value="SMY02339.1"/>
    <property type="molecule type" value="Genomic_DNA"/>
</dbReference>
<evidence type="ECO:0000256" key="6">
    <source>
        <dbReference type="ARBA" id="ARBA00023004"/>
    </source>
</evidence>
<dbReference type="EMBL" id="CP025330">
    <property type="protein sequence ID" value="AZT92711.1"/>
    <property type="molecule type" value="Genomic_DNA"/>
</dbReference>
<evidence type="ECO:0000313" key="15">
    <source>
        <dbReference type="EMBL" id="AZT92711.1"/>
    </source>
</evidence>
<evidence type="ECO:0000256" key="3">
    <source>
        <dbReference type="ARBA" id="ARBA00011738"/>
    </source>
</evidence>
<evidence type="ECO:0000313" key="21">
    <source>
        <dbReference type="EMBL" id="SMY01196.1"/>
    </source>
</evidence>
<dbReference type="InterPro" id="IPR011991">
    <property type="entry name" value="ArsR-like_HTH"/>
</dbReference>
<evidence type="ECO:0000313" key="23">
    <source>
        <dbReference type="EMBL" id="TGD36440.1"/>
    </source>
</evidence>
<dbReference type="PROSITE" id="PS50944">
    <property type="entry name" value="HTH_DTXR"/>
    <property type="match status" value="1"/>
</dbReference>
<dbReference type="EMBL" id="CP025334">
    <property type="protein sequence ID" value="AZT96560.1"/>
    <property type="molecule type" value="Genomic_DNA"/>
</dbReference>
<dbReference type="SMART" id="SM00899">
    <property type="entry name" value="FeoA"/>
    <property type="match status" value="1"/>
</dbReference>
<dbReference type="KEGG" id="blin:BLSMQ_1121"/>
<dbReference type="Pfam" id="PF02742">
    <property type="entry name" value="Fe_dep_repr_C"/>
    <property type="match status" value="1"/>
</dbReference>
<dbReference type="EMBL" id="NRGQ01000024">
    <property type="protein sequence ID" value="PCC41970.1"/>
    <property type="molecule type" value="Genomic_DNA"/>
</dbReference>
<dbReference type="EMBL" id="CP017150">
    <property type="protein sequence ID" value="AOP52833.1"/>
    <property type="molecule type" value="Genomic_DNA"/>
</dbReference>
<dbReference type="SUPFAM" id="SSF46785">
    <property type="entry name" value="Winged helix' DNA-binding domain"/>
    <property type="match status" value="1"/>
</dbReference>
<dbReference type="EMBL" id="NRGO01000023">
    <property type="protein sequence ID" value="PCC48903.1"/>
    <property type="molecule type" value="Genomic_DNA"/>
</dbReference>
<evidence type="ECO:0000313" key="17">
    <source>
        <dbReference type="EMBL" id="PCC19206.1"/>
    </source>
</evidence>